<dbReference type="InterPro" id="IPR036397">
    <property type="entry name" value="RNaseH_sf"/>
</dbReference>
<name>A0A7J0EWZ4_9ERIC</name>
<dbReference type="AlphaFoldDB" id="A0A7J0EWZ4"/>
<dbReference type="EMBL" id="BJWL01000007">
    <property type="protein sequence ID" value="GFY90918.1"/>
    <property type="molecule type" value="Genomic_DNA"/>
</dbReference>
<organism evidence="3 4">
    <name type="scientific">Actinidia rufa</name>
    <dbReference type="NCBI Taxonomy" id="165716"/>
    <lineage>
        <taxon>Eukaryota</taxon>
        <taxon>Viridiplantae</taxon>
        <taxon>Streptophyta</taxon>
        <taxon>Embryophyta</taxon>
        <taxon>Tracheophyta</taxon>
        <taxon>Spermatophyta</taxon>
        <taxon>Magnoliopsida</taxon>
        <taxon>eudicotyledons</taxon>
        <taxon>Gunneridae</taxon>
        <taxon>Pentapetalae</taxon>
        <taxon>asterids</taxon>
        <taxon>Ericales</taxon>
        <taxon>Actinidiaceae</taxon>
        <taxon>Actinidia</taxon>
    </lineage>
</organism>
<keyword evidence="1" id="KW-0175">Coiled coil</keyword>
<feature type="coiled-coil region" evidence="1">
    <location>
        <begin position="110"/>
        <end position="137"/>
    </location>
</feature>
<proteinExistence type="predicted"/>
<gene>
    <name evidence="3" type="ORF">Acr_07g0011140</name>
</gene>
<keyword evidence="4" id="KW-1185">Reference proteome</keyword>
<reference evidence="3 4" key="1">
    <citation type="submission" date="2019-07" db="EMBL/GenBank/DDBJ databases">
        <title>De Novo Assembly of kiwifruit Actinidia rufa.</title>
        <authorList>
            <person name="Sugita-Konishi S."/>
            <person name="Sato K."/>
            <person name="Mori E."/>
            <person name="Abe Y."/>
            <person name="Kisaki G."/>
            <person name="Hamano K."/>
            <person name="Suezawa K."/>
            <person name="Otani M."/>
            <person name="Fukuda T."/>
            <person name="Manabe T."/>
            <person name="Gomi K."/>
            <person name="Tabuchi M."/>
            <person name="Akimitsu K."/>
            <person name="Kataoka I."/>
        </authorList>
    </citation>
    <scope>NUCLEOTIDE SEQUENCE [LARGE SCALE GENOMIC DNA]</scope>
    <source>
        <strain evidence="4">cv. Fuchu</strain>
    </source>
</reference>
<dbReference type="Proteomes" id="UP000585474">
    <property type="component" value="Unassembled WGS sequence"/>
</dbReference>
<evidence type="ECO:0000313" key="3">
    <source>
        <dbReference type="EMBL" id="GFY90918.1"/>
    </source>
</evidence>
<evidence type="ECO:0000256" key="2">
    <source>
        <dbReference type="SAM" id="MobiDB-lite"/>
    </source>
</evidence>
<comment type="caution">
    <text evidence="3">The sequence shown here is derived from an EMBL/GenBank/DDBJ whole genome shotgun (WGS) entry which is preliminary data.</text>
</comment>
<dbReference type="PANTHER" id="PTHR48475">
    <property type="entry name" value="RIBONUCLEASE H"/>
    <property type="match status" value="1"/>
</dbReference>
<sequence>MGRGRTTGLNKGDRRDQVYPKEHSIQAEASNKKNHEGIKKRLEKAKEKWVDELPSVLWAYRITLRKAMNERPYFLAFGFKAIISLKVDLPTIRTEAYGANHNEEVLTRGLNLTEERRENALIQMADYQKQLAKTYNQRVQMQRSFGWRPRLEKGCWKYQGPDRKKARSELGRALHDS</sequence>
<evidence type="ECO:0000313" key="4">
    <source>
        <dbReference type="Proteomes" id="UP000585474"/>
    </source>
</evidence>
<feature type="compositionally biased region" description="Basic and acidic residues" evidence="2">
    <location>
        <begin position="11"/>
        <end position="37"/>
    </location>
</feature>
<dbReference type="PANTHER" id="PTHR48475:SF2">
    <property type="entry name" value="RIBONUCLEASE H"/>
    <property type="match status" value="1"/>
</dbReference>
<feature type="region of interest" description="Disordered" evidence="2">
    <location>
        <begin position="1"/>
        <end position="37"/>
    </location>
</feature>
<evidence type="ECO:0000256" key="1">
    <source>
        <dbReference type="SAM" id="Coils"/>
    </source>
</evidence>
<dbReference type="Gene3D" id="3.30.420.10">
    <property type="entry name" value="Ribonuclease H-like superfamily/Ribonuclease H"/>
    <property type="match status" value="1"/>
</dbReference>
<accession>A0A7J0EWZ4</accession>
<dbReference type="OrthoDB" id="911011at2759"/>
<protein>
    <submittedName>
        <fullName evidence="3">Uncharacterized protein</fullName>
    </submittedName>
</protein>
<dbReference type="GO" id="GO:0003676">
    <property type="term" value="F:nucleic acid binding"/>
    <property type="evidence" value="ECO:0007669"/>
    <property type="project" value="InterPro"/>
</dbReference>